<dbReference type="GO" id="GO:0046686">
    <property type="term" value="P:response to cadmium ion"/>
    <property type="evidence" value="ECO:0007669"/>
    <property type="project" value="UniProtKB-ARBA"/>
</dbReference>
<dbReference type="InterPro" id="IPR011051">
    <property type="entry name" value="RmlC_Cupin_sf"/>
</dbReference>
<sequence>MGTHGSGPSFVCDGDKEPELLRDWLLKHPEALGEDVVRRWQGELPFLFKVLSIAKALSIQAHPDKRLAEFLHMNQPHVYKDPNHKPEMALALTKFEALCGFVNPEELKEVLESVPEFRALLKEHEVEMLLNVDTSNSGGGGTALQEAFTTIMNLDKDTVAEKLRELITRLETEQQVRKLTPKEELALVLEKQYPDDVGVFASFFLNYIRLAPGEAVYLSANVPHAYISGECVECMATSDNVVRAGLTPKFRDTEILCSMLKYEQGLPDVLNGSLVSPNTRRYSPPFDEFEVERLDVPEGNSIEFSAVPGPSIFLVFDGTGSITFVEGNSSPVKRGDIFFLPAGNQFTLLAKSGLNGNKQASANDGKGGNSLILFRAGVNSRVFSS</sequence>
<evidence type="ECO:0000256" key="6">
    <source>
        <dbReference type="ARBA" id="ARBA00022833"/>
    </source>
</evidence>
<keyword evidence="5 9" id="KW-0479">Metal-binding</keyword>
<dbReference type="PROSITE" id="PS00966">
    <property type="entry name" value="PMI_I_2"/>
    <property type="match status" value="1"/>
</dbReference>
<evidence type="ECO:0000256" key="4">
    <source>
        <dbReference type="ARBA" id="ARBA00011956"/>
    </source>
</evidence>
<comment type="catalytic activity">
    <reaction evidence="1">
        <text>D-mannose 6-phosphate = D-fructose 6-phosphate</text>
        <dbReference type="Rhea" id="RHEA:12356"/>
        <dbReference type="ChEBI" id="CHEBI:58735"/>
        <dbReference type="ChEBI" id="CHEBI:61527"/>
        <dbReference type="EC" id="5.3.1.8"/>
    </reaction>
</comment>
<dbReference type="NCBIfam" id="TIGR00218">
    <property type="entry name" value="manA"/>
    <property type="match status" value="1"/>
</dbReference>
<accession>A0ABD3HX44</accession>
<dbReference type="InterPro" id="IPR016305">
    <property type="entry name" value="Mannose-6-P_Isomerase"/>
</dbReference>
<reference evidence="12 13" key="1">
    <citation type="submission" date="2024-09" db="EMBL/GenBank/DDBJ databases">
        <title>Chromosome-scale assembly of Riccia sorocarpa.</title>
        <authorList>
            <person name="Paukszto L."/>
        </authorList>
    </citation>
    <scope>NUCLEOTIDE SEQUENCE [LARGE SCALE GENOMIC DNA]</scope>
    <source>
        <strain evidence="12">LP-2024</strain>
        <tissue evidence="12">Aerial parts of the thallus</tissue>
    </source>
</reference>
<evidence type="ECO:0000259" key="11">
    <source>
        <dbReference type="Pfam" id="PF20512"/>
    </source>
</evidence>
<dbReference type="Gene3D" id="2.60.120.10">
    <property type="entry name" value="Jelly Rolls"/>
    <property type="match status" value="2"/>
</dbReference>
<dbReference type="InterPro" id="IPR046458">
    <property type="entry name" value="PMI_typeI_hel"/>
</dbReference>
<feature type="binding site" evidence="9">
    <location>
        <position position="224"/>
    </location>
    <ligand>
        <name>Zn(2+)</name>
        <dbReference type="ChEBI" id="CHEBI:29105"/>
    </ligand>
</feature>
<dbReference type="PROSITE" id="PS00965">
    <property type="entry name" value="PMI_I_1"/>
    <property type="match status" value="1"/>
</dbReference>
<feature type="active site" evidence="8">
    <location>
        <position position="243"/>
    </location>
</feature>
<evidence type="ECO:0000256" key="8">
    <source>
        <dbReference type="PIRSR" id="PIRSR001480-1"/>
    </source>
</evidence>
<feature type="binding site" evidence="9">
    <location>
        <position position="62"/>
    </location>
    <ligand>
        <name>Zn(2+)</name>
        <dbReference type="ChEBI" id="CHEBI:29105"/>
    </ligand>
</feature>
<comment type="cofactor">
    <cofactor evidence="9">
        <name>Zn(2+)</name>
        <dbReference type="ChEBI" id="CHEBI:29105"/>
    </cofactor>
    <text evidence="9">Binds 1 zinc ion per subunit.</text>
</comment>
<keyword evidence="13" id="KW-1185">Reference proteome</keyword>
<evidence type="ECO:0000256" key="5">
    <source>
        <dbReference type="ARBA" id="ARBA00022723"/>
    </source>
</evidence>
<keyword evidence="7" id="KW-0413">Isomerase</keyword>
<dbReference type="GO" id="GO:0046872">
    <property type="term" value="F:metal ion binding"/>
    <property type="evidence" value="ECO:0007669"/>
    <property type="project" value="UniProtKB-KW"/>
</dbReference>
<dbReference type="AlphaFoldDB" id="A0ABD3HX44"/>
<dbReference type="PANTHER" id="PTHR10309:SF0">
    <property type="entry name" value="MANNOSE-6-PHOSPHATE ISOMERASE"/>
    <property type="match status" value="1"/>
</dbReference>
<dbReference type="Pfam" id="PF20512">
    <property type="entry name" value="PMI_typeI_hel"/>
    <property type="match status" value="1"/>
</dbReference>
<dbReference type="GO" id="GO:0033591">
    <property type="term" value="P:response to L-ascorbic acid"/>
    <property type="evidence" value="ECO:0007669"/>
    <property type="project" value="UniProtKB-ARBA"/>
</dbReference>
<evidence type="ECO:0000256" key="7">
    <source>
        <dbReference type="ARBA" id="ARBA00023235"/>
    </source>
</evidence>
<dbReference type="GO" id="GO:0010043">
    <property type="term" value="P:response to zinc ion"/>
    <property type="evidence" value="ECO:0007669"/>
    <property type="project" value="UniProtKB-ARBA"/>
</dbReference>
<dbReference type="CDD" id="cd02208">
    <property type="entry name" value="cupin_RmlC-like"/>
    <property type="match status" value="1"/>
</dbReference>
<dbReference type="PANTHER" id="PTHR10309">
    <property type="entry name" value="MANNOSE-6-PHOSPHATE ISOMERASE"/>
    <property type="match status" value="1"/>
</dbReference>
<keyword evidence="6 9" id="KW-0862">Zinc</keyword>
<evidence type="ECO:0000256" key="9">
    <source>
        <dbReference type="PIRSR" id="PIRSR001480-2"/>
    </source>
</evidence>
<dbReference type="InterPro" id="IPR014710">
    <property type="entry name" value="RmlC-like_jellyroll"/>
</dbReference>
<evidence type="ECO:0000256" key="2">
    <source>
        <dbReference type="ARBA" id="ARBA00004666"/>
    </source>
</evidence>
<organism evidence="12 13">
    <name type="scientific">Riccia sorocarpa</name>
    <dbReference type="NCBI Taxonomy" id="122646"/>
    <lineage>
        <taxon>Eukaryota</taxon>
        <taxon>Viridiplantae</taxon>
        <taxon>Streptophyta</taxon>
        <taxon>Embryophyta</taxon>
        <taxon>Marchantiophyta</taxon>
        <taxon>Marchantiopsida</taxon>
        <taxon>Marchantiidae</taxon>
        <taxon>Marchantiales</taxon>
        <taxon>Ricciaceae</taxon>
        <taxon>Riccia</taxon>
    </lineage>
</organism>
<feature type="domain" description="Phosphomannose isomerase type I helical insertion" evidence="11">
    <location>
        <begin position="142"/>
        <end position="205"/>
    </location>
</feature>
<gene>
    <name evidence="12" type="ORF">R1sor_010138</name>
</gene>
<name>A0ABD3HX44_9MARC</name>
<comment type="pathway">
    <text evidence="2">Nucleotide-sugar biosynthesis; GDP-alpha-D-mannose biosynthesis; alpha-D-mannose 1-phosphate from D-fructose 6-phosphate: step 1/2.</text>
</comment>
<feature type="domain" description="Phosphomannose isomerase type I catalytic" evidence="10">
    <location>
        <begin position="1"/>
        <end position="101"/>
    </location>
</feature>
<comment type="caution">
    <text evidence="12">The sequence shown here is derived from an EMBL/GenBank/DDBJ whole genome shotgun (WGS) entry which is preliminary data.</text>
</comment>
<feature type="binding site" evidence="9">
    <location>
        <position position="87"/>
    </location>
    <ligand>
        <name>Zn(2+)</name>
        <dbReference type="ChEBI" id="CHEBI:29105"/>
    </ligand>
</feature>
<comment type="similarity">
    <text evidence="3">Belongs to the mannose-6-phosphate isomerase type 1 family.</text>
</comment>
<dbReference type="FunFam" id="2.60.120.10:FF:000044">
    <property type="entry name" value="Mannose-6-phosphate isomerase"/>
    <property type="match status" value="1"/>
</dbReference>
<evidence type="ECO:0000313" key="13">
    <source>
        <dbReference type="Proteomes" id="UP001633002"/>
    </source>
</evidence>
<proteinExistence type="inferred from homology"/>
<dbReference type="Pfam" id="PF20511">
    <property type="entry name" value="PMI_typeI_cat"/>
    <property type="match status" value="1"/>
</dbReference>
<dbReference type="InterPro" id="IPR046457">
    <property type="entry name" value="PMI_typeI_cat"/>
</dbReference>
<dbReference type="Proteomes" id="UP001633002">
    <property type="component" value="Unassembled WGS sequence"/>
</dbReference>
<dbReference type="FunFam" id="1.10.441.10:FF:000001">
    <property type="entry name" value="Mannose-6-phosphate isomerase"/>
    <property type="match status" value="1"/>
</dbReference>
<dbReference type="GO" id="GO:0004476">
    <property type="term" value="F:mannose-6-phosphate isomerase activity"/>
    <property type="evidence" value="ECO:0007669"/>
    <property type="project" value="UniProtKB-EC"/>
</dbReference>
<evidence type="ECO:0000256" key="3">
    <source>
        <dbReference type="ARBA" id="ARBA00010772"/>
    </source>
</evidence>
<evidence type="ECO:0000259" key="10">
    <source>
        <dbReference type="Pfam" id="PF20511"/>
    </source>
</evidence>
<dbReference type="InterPro" id="IPR018050">
    <property type="entry name" value="Pmannose_isomerase-type1_CS"/>
</dbReference>
<evidence type="ECO:0000313" key="12">
    <source>
        <dbReference type="EMBL" id="KAL3696062.1"/>
    </source>
</evidence>
<dbReference type="CDD" id="cd07011">
    <property type="entry name" value="cupin_PMI_type_I_N"/>
    <property type="match status" value="1"/>
</dbReference>
<dbReference type="Gene3D" id="1.10.441.10">
    <property type="entry name" value="Phosphomannose Isomerase, domain 2"/>
    <property type="match status" value="1"/>
</dbReference>
<evidence type="ECO:0000256" key="1">
    <source>
        <dbReference type="ARBA" id="ARBA00000757"/>
    </source>
</evidence>
<dbReference type="InterPro" id="IPR001250">
    <property type="entry name" value="Man6P_Isoase-1"/>
</dbReference>
<dbReference type="PRINTS" id="PR00714">
    <property type="entry name" value="MAN6PISMRASE"/>
</dbReference>
<protein>
    <recommendedName>
        <fullName evidence="4">mannose-6-phosphate isomerase</fullName>
        <ecNumber evidence="4">5.3.1.8</ecNumber>
    </recommendedName>
</protein>
<dbReference type="EMBL" id="JBJQOH010000002">
    <property type="protein sequence ID" value="KAL3696062.1"/>
    <property type="molecule type" value="Genomic_DNA"/>
</dbReference>
<dbReference type="SUPFAM" id="SSF51182">
    <property type="entry name" value="RmlC-like cupins"/>
    <property type="match status" value="1"/>
</dbReference>
<dbReference type="PIRSF" id="PIRSF001480">
    <property type="entry name" value="Mannose-6-phosphate_isomerase"/>
    <property type="match status" value="1"/>
</dbReference>
<feature type="binding site" evidence="9">
    <location>
        <position position="60"/>
    </location>
    <ligand>
        <name>Zn(2+)</name>
        <dbReference type="ChEBI" id="CHEBI:29105"/>
    </ligand>
</feature>
<dbReference type="EC" id="5.3.1.8" evidence="4"/>